<keyword evidence="1" id="KW-0677">Repeat</keyword>
<evidence type="ECO:0000313" key="5">
    <source>
        <dbReference type="Proteomes" id="UP001175000"/>
    </source>
</evidence>
<evidence type="ECO:0000256" key="1">
    <source>
        <dbReference type="ARBA" id="ARBA00022737"/>
    </source>
</evidence>
<keyword evidence="5" id="KW-1185">Reference proteome</keyword>
<protein>
    <recommendedName>
        <fullName evidence="3">NACHT domain-containing protein</fullName>
    </recommendedName>
</protein>
<reference evidence="4" key="1">
    <citation type="submission" date="2023-06" db="EMBL/GenBank/DDBJ databases">
        <title>Genome-scale phylogeny and comparative genomics of the fungal order Sordariales.</title>
        <authorList>
            <consortium name="Lawrence Berkeley National Laboratory"/>
            <person name="Hensen N."/>
            <person name="Bonometti L."/>
            <person name="Westerberg I."/>
            <person name="Brannstrom I.O."/>
            <person name="Guillou S."/>
            <person name="Cros-Aarteil S."/>
            <person name="Calhoun S."/>
            <person name="Haridas S."/>
            <person name="Kuo A."/>
            <person name="Mondo S."/>
            <person name="Pangilinan J."/>
            <person name="Riley R."/>
            <person name="Labutti K."/>
            <person name="Andreopoulos B."/>
            <person name="Lipzen A."/>
            <person name="Chen C."/>
            <person name="Yanf M."/>
            <person name="Daum C."/>
            <person name="Ng V."/>
            <person name="Clum A."/>
            <person name="Steindorff A."/>
            <person name="Ohm R."/>
            <person name="Martin F."/>
            <person name="Silar P."/>
            <person name="Natvig D."/>
            <person name="Lalanne C."/>
            <person name="Gautier V."/>
            <person name="Ament-Velasquez S.L."/>
            <person name="Kruys A."/>
            <person name="Hutchinson M.I."/>
            <person name="Powell A.J."/>
            <person name="Barry K."/>
            <person name="Miller A.N."/>
            <person name="Grigoriev I.V."/>
            <person name="Debuchy R."/>
            <person name="Gladieux P."/>
            <person name="Thoren M.H."/>
            <person name="Johannesson H."/>
        </authorList>
    </citation>
    <scope>NUCLEOTIDE SEQUENCE</scope>
    <source>
        <strain evidence="4">CBS 606.72</strain>
    </source>
</reference>
<dbReference type="Gene3D" id="3.40.50.300">
    <property type="entry name" value="P-loop containing nucleotide triphosphate hydrolases"/>
    <property type="match status" value="1"/>
</dbReference>
<feature type="domain" description="NACHT" evidence="3">
    <location>
        <begin position="315"/>
        <end position="471"/>
    </location>
</feature>
<dbReference type="PANTHER" id="PTHR10039:SF5">
    <property type="entry name" value="NACHT DOMAIN-CONTAINING PROTEIN"/>
    <property type="match status" value="1"/>
</dbReference>
<feature type="region of interest" description="Disordered" evidence="2">
    <location>
        <begin position="869"/>
        <end position="917"/>
    </location>
</feature>
<name>A0AA39X5T8_9PEZI</name>
<dbReference type="InterPro" id="IPR007111">
    <property type="entry name" value="NACHT_NTPase"/>
</dbReference>
<proteinExistence type="predicted"/>
<dbReference type="InterPro" id="IPR027417">
    <property type="entry name" value="P-loop_NTPase"/>
</dbReference>
<dbReference type="Pfam" id="PF24883">
    <property type="entry name" value="NPHP3_N"/>
    <property type="match status" value="1"/>
</dbReference>
<feature type="compositionally biased region" description="Acidic residues" evidence="2">
    <location>
        <begin position="898"/>
        <end position="915"/>
    </location>
</feature>
<dbReference type="EMBL" id="JAULSU010000002">
    <property type="protein sequence ID" value="KAK0627841.1"/>
    <property type="molecule type" value="Genomic_DNA"/>
</dbReference>
<dbReference type="InterPro" id="IPR056884">
    <property type="entry name" value="NPHP3-like_N"/>
</dbReference>
<dbReference type="AlphaFoldDB" id="A0AA39X5T8"/>
<sequence length="989" mass="112226">MEPLSALSVASSTIQLLDFGSKLWDRVHELYVSANGTTATHQMLRTEAERLRDLNAGLGQLLVPDNLRRSLTPTEQAIVALCSECDDAANELVSALEKLSIGDMDEPSEGDSEDLAKGKLLSGIASFGREKKRKRTGVHRKWSAVRAALKEVWVQKDIDKLCHRLTTLKDSVGTSILYNLQHEIAESSRKLSDIQARAATWDSAKPFSDWHEAHKTDSNRCLVNLFDAVGLSRRRGNRTINDHIGHDDLELQPWSDMSGRLMDWLLDKLSFEEMFDRQDRIPDAFPDTFQWVFEDPKDPERPWDSFSSWLSKGEGVYWITGKAGSGKSTMMRMLFNSPRTRWLLREWHQSNPIIVSSFFFWNSGSALQMSEEGLLRSLLRQVLEEILKDPSEQLMRKLEAFCLILPPGATLRFKDLKQLLRIVVEENDQPLRYFFLIDGLDEVEGDKASLVALAHTLGTYPHIKMCVSSRPWVVFEDGFCQQPSLMLQFLTYDDIMRYVREKLTGQPAFRELAWGFPKTAEDLLEDITAKASGVFLWVILAVDSLIKGLADGDRIDDLKCRLDDIPEELEELFGKMLHGLQGRYFVDAARIFQMHRAAKEPGLEFSRGFSLLALALAEELTVASAAKWAFKPLTDKELLMHSITMKRRLGSRCNGLLEIEDPRRKNGNIWSARDLDRLITDAGAGDPSVLPTLHAYGRALAHTTVQYLHRTVKDYLEAPEIWLKIEEAAASDRRPDHRTSLCLVHMVFWKTWTLNASEDDIALETSGATFKSMLEQALRSALTLARKPQIEVLDAIGRSLFQGDTVFSVWSRLDITCPPDNFLSFAVHCNLVEYVDEKLAVSSPKVSVRQCSRLLQVAASKEAELVSIHHRDDTSIEDEESDSDDLNDHHDEKGGEHNEDEERNGSDEEDDDDDCWVGYRYPGGPDLEMVQLLLRHGADPDRAVDGLSCREVVERRLSMLLDSSPEHRYRRYIMSKMNGIFDRGGEERA</sequence>
<dbReference type="SUPFAM" id="SSF52540">
    <property type="entry name" value="P-loop containing nucleoside triphosphate hydrolases"/>
    <property type="match status" value="1"/>
</dbReference>
<comment type="caution">
    <text evidence="4">The sequence shown here is derived from an EMBL/GenBank/DDBJ whole genome shotgun (WGS) entry which is preliminary data.</text>
</comment>
<dbReference type="InterPro" id="IPR056693">
    <property type="entry name" value="DUF7791"/>
</dbReference>
<dbReference type="Pfam" id="PF25053">
    <property type="entry name" value="DUF7791"/>
    <property type="match status" value="1"/>
</dbReference>
<dbReference type="PANTHER" id="PTHR10039">
    <property type="entry name" value="AMELOGENIN"/>
    <property type="match status" value="1"/>
</dbReference>
<evidence type="ECO:0000313" key="4">
    <source>
        <dbReference type="EMBL" id="KAK0627841.1"/>
    </source>
</evidence>
<feature type="compositionally biased region" description="Acidic residues" evidence="2">
    <location>
        <begin position="875"/>
        <end position="885"/>
    </location>
</feature>
<gene>
    <name evidence="4" type="ORF">B0T14DRAFT_513451</name>
</gene>
<dbReference type="Proteomes" id="UP001175000">
    <property type="component" value="Unassembled WGS sequence"/>
</dbReference>
<accession>A0AA39X5T8</accession>
<evidence type="ECO:0000256" key="2">
    <source>
        <dbReference type="SAM" id="MobiDB-lite"/>
    </source>
</evidence>
<evidence type="ECO:0000259" key="3">
    <source>
        <dbReference type="PROSITE" id="PS50837"/>
    </source>
</evidence>
<organism evidence="4 5">
    <name type="scientific">Immersiella caudata</name>
    <dbReference type="NCBI Taxonomy" id="314043"/>
    <lineage>
        <taxon>Eukaryota</taxon>
        <taxon>Fungi</taxon>
        <taxon>Dikarya</taxon>
        <taxon>Ascomycota</taxon>
        <taxon>Pezizomycotina</taxon>
        <taxon>Sordariomycetes</taxon>
        <taxon>Sordariomycetidae</taxon>
        <taxon>Sordariales</taxon>
        <taxon>Lasiosphaeriaceae</taxon>
        <taxon>Immersiella</taxon>
    </lineage>
</organism>
<dbReference type="PROSITE" id="PS50837">
    <property type="entry name" value="NACHT"/>
    <property type="match status" value="1"/>
</dbReference>
<feature type="compositionally biased region" description="Basic and acidic residues" evidence="2">
    <location>
        <begin position="886"/>
        <end position="897"/>
    </location>
</feature>